<dbReference type="PANTHER" id="PTHR46585">
    <property type="entry name" value="INTEGRASE CORE DOMAIN CONTAINING PROTEIN"/>
    <property type="match status" value="1"/>
</dbReference>
<evidence type="ECO:0000313" key="1">
    <source>
        <dbReference type="EMBL" id="CAB4015587.1"/>
    </source>
</evidence>
<dbReference type="InterPro" id="IPR001584">
    <property type="entry name" value="Integrase_cat-core"/>
</dbReference>
<protein>
    <submittedName>
        <fullName evidence="1">Uncharacterized transposon-derived</fullName>
    </submittedName>
</protein>
<dbReference type="GO" id="GO:0003676">
    <property type="term" value="F:nucleic acid binding"/>
    <property type="evidence" value="ECO:0007669"/>
    <property type="project" value="InterPro"/>
</dbReference>
<accession>A0A6S7IDT2</accession>
<sequence>MDSLSKQNNGYKYLLTVIDVLGKYAWVEPIKTKTGESLVLAFRKLIKKGRKSEKLYTDKGTEFTNRMFQKFLKENNIRFFTTHNETKTSIVKRFNRTLKGKMWKYFTAKNTVKYIDIIQKLVKSYNHSRHRSIGMKPADVNKDNEGFVCQKLHGEEPHKSIYYKFNIGDQVRISKARRQWEVALIGLHFPYTWSTIRKGVQQTFLYKNGSSPYQTVVLKDTHYSSIDKLTKELNASMSKEEQTKVKFSYIRSSCKFLVDVKHGTTVWVTSDIATILGFDQDTCTLIEKKTLSPYVADINGGFSSMYVCSDIVDVQFVGDVKVQLLMIVNIEGEYGKNIHASFRNLQYVPVKVNSFESIEIHIKNDRDESVSFASGKSTLHFRQKISQYFV</sequence>
<dbReference type="Gene3D" id="3.30.420.10">
    <property type="entry name" value="Ribonuclease H-like superfamily/Ribonuclease H"/>
    <property type="match status" value="1"/>
</dbReference>
<gene>
    <name evidence="1" type="ORF">PACLA_8A010661</name>
</gene>
<organism evidence="1 2">
    <name type="scientific">Paramuricea clavata</name>
    <name type="common">Red gorgonian</name>
    <name type="synonym">Violescent sea-whip</name>
    <dbReference type="NCBI Taxonomy" id="317549"/>
    <lineage>
        <taxon>Eukaryota</taxon>
        <taxon>Metazoa</taxon>
        <taxon>Cnidaria</taxon>
        <taxon>Anthozoa</taxon>
        <taxon>Octocorallia</taxon>
        <taxon>Malacalcyonacea</taxon>
        <taxon>Plexauridae</taxon>
        <taxon>Paramuricea</taxon>
    </lineage>
</organism>
<dbReference type="Pfam" id="PF00665">
    <property type="entry name" value="rve"/>
    <property type="match status" value="1"/>
</dbReference>
<dbReference type="SUPFAM" id="SSF53098">
    <property type="entry name" value="Ribonuclease H-like"/>
    <property type="match status" value="1"/>
</dbReference>
<dbReference type="InterPro" id="IPR012337">
    <property type="entry name" value="RNaseH-like_sf"/>
</dbReference>
<dbReference type="Proteomes" id="UP001152795">
    <property type="component" value="Unassembled WGS sequence"/>
</dbReference>
<dbReference type="AlphaFoldDB" id="A0A6S7IDT2"/>
<dbReference type="PROSITE" id="PS50994">
    <property type="entry name" value="INTEGRASE"/>
    <property type="match status" value="1"/>
</dbReference>
<proteinExistence type="predicted"/>
<keyword evidence="2" id="KW-1185">Reference proteome</keyword>
<dbReference type="EMBL" id="CACRXK020008773">
    <property type="protein sequence ID" value="CAB4015587.1"/>
    <property type="molecule type" value="Genomic_DNA"/>
</dbReference>
<evidence type="ECO:0000313" key="2">
    <source>
        <dbReference type="Proteomes" id="UP001152795"/>
    </source>
</evidence>
<dbReference type="GO" id="GO:0015074">
    <property type="term" value="P:DNA integration"/>
    <property type="evidence" value="ECO:0007669"/>
    <property type="project" value="InterPro"/>
</dbReference>
<dbReference type="InterPro" id="IPR036397">
    <property type="entry name" value="RNaseH_sf"/>
</dbReference>
<dbReference type="OrthoDB" id="5976606at2759"/>
<dbReference type="PANTHER" id="PTHR46585:SF1">
    <property type="entry name" value="CHROMO DOMAIN-CONTAINING PROTEIN"/>
    <property type="match status" value="1"/>
</dbReference>
<reference evidence="1" key="1">
    <citation type="submission" date="2020-04" db="EMBL/GenBank/DDBJ databases">
        <authorList>
            <person name="Alioto T."/>
            <person name="Alioto T."/>
            <person name="Gomez Garrido J."/>
        </authorList>
    </citation>
    <scope>NUCLEOTIDE SEQUENCE</scope>
    <source>
        <strain evidence="1">A484AB</strain>
    </source>
</reference>
<comment type="caution">
    <text evidence="1">The sequence shown here is derived from an EMBL/GenBank/DDBJ whole genome shotgun (WGS) entry which is preliminary data.</text>
</comment>
<name>A0A6S7IDT2_PARCT</name>